<sequence>MGRRHRVCARRSPGHQEPRLWVRVAPPHQFVWARTPRSSAGSSSFPMAPRAQGIHARGQIVQHRPPQGGPAPTAILAFGPRLTTGSDLTTAHLNGTPVGWGDRGDSWRGTSKSW</sequence>
<dbReference type="AlphaFoldDB" id="A0AAV7QJI0"/>
<gene>
    <name evidence="2" type="ORF">NDU88_005594</name>
</gene>
<name>A0AAV7QJI0_PLEWA</name>
<feature type="region of interest" description="Disordered" evidence="1">
    <location>
        <begin position="87"/>
        <end position="114"/>
    </location>
</feature>
<keyword evidence="3" id="KW-1185">Reference proteome</keyword>
<dbReference type="Proteomes" id="UP001066276">
    <property type="component" value="Chromosome 6"/>
</dbReference>
<protein>
    <submittedName>
        <fullName evidence="2">Uncharacterized protein</fullName>
    </submittedName>
</protein>
<comment type="caution">
    <text evidence="2">The sequence shown here is derived from an EMBL/GenBank/DDBJ whole genome shotgun (WGS) entry which is preliminary data.</text>
</comment>
<organism evidence="2 3">
    <name type="scientific">Pleurodeles waltl</name>
    <name type="common">Iberian ribbed newt</name>
    <dbReference type="NCBI Taxonomy" id="8319"/>
    <lineage>
        <taxon>Eukaryota</taxon>
        <taxon>Metazoa</taxon>
        <taxon>Chordata</taxon>
        <taxon>Craniata</taxon>
        <taxon>Vertebrata</taxon>
        <taxon>Euteleostomi</taxon>
        <taxon>Amphibia</taxon>
        <taxon>Batrachia</taxon>
        <taxon>Caudata</taxon>
        <taxon>Salamandroidea</taxon>
        <taxon>Salamandridae</taxon>
        <taxon>Pleurodelinae</taxon>
        <taxon>Pleurodeles</taxon>
    </lineage>
</organism>
<evidence type="ECO:0000313" key="3">
    <source>
        <dbReference type="Proteomes" id="UP001066276"/>
    </source>
</evidence>
<evidence type="ECO:0000313" key="2">
    <source>
        <dbReference type="EMBL" id="KAJ1139219.1"/>
    </source>
</evidence>
<proteinExistence type="predicted"/>
<dbReference type="EMBL" id="JANPWB010000010">
    <property type="protein sequence ID" value="KAJ1139219.1"/>
    <property type="molecule type" value="Genomic_DNA"/>
</dbReference>
<evidence type="ECO:0000256" key="1">
    <source>
        <dbReference type="SAM" id="MobiDB-lite"/>
    </source>
</evidence>
<accession>A0AAV7QJI0</accession>
<reference evidence="2" key="1">
    <citation type="journal article" date="2022" name="bioRxiv">
        <title>Sequencing and chromosome-scale assembly of the giantPleurodeles waltlgenome.</title>
        <authorList>
            <person name="Brown T."/>
            <person name="Elewa A."/>
            <person name="Iarovenko S."/>
            <person name="Subramanian E."/>
            <person name="Araus A.J."/>
            <person name="Petzold A."/>
            <person name="Susuki M."/>
            <person name="Suzuki K.-i.T."/>
            <person name="Hayashi T."/>
            <person name="Toyoda A."/>
            <person name="Oliveira C."/>
            <person name="Osipova E."/>
            <person name="Leigh N.D."/>
            <person name="Simon A."/>
            <person name="Yun M.H."/>
        </authorList>
    </citation>
    <scope>NUCLEOTIDE SEQUENCE</scope>
    <source>
        <strain evidence="2">20211129_DDA</strain>
        <tissue evidence="2">Liver</tissue>
    </source>
</reference>